<feature type="coiled-coil region" evidence="1">
    <location>
        <begin position="35"/>
        <end position="62"/>
    </location>
</feature>
<evidence type="ECO:0000313" key="3">
    <source>
        <dbReference type="Proteomes" id="UP001470230"/>
    </source>
</evidence>
<proteinExistence type="predicted"/>
<protein>
    <submittedName>
        <fullName evidence="2">Uncharacterized protein</fullName>
    </submittedName>
</protein>
<reference evidence="2 3" key="1">
    <citation type="submission" date="2024-04" db="EMBL/GenBank/DDBJ databases">
        <title>Tritrichomonas musculus Genome.</title>
        <authorList>
            <person name="Alves-Ferreira E."/>
            <person name="Grigg M."/>
            <person name="Lorenzi H."/>
            <person name="Galac M."/>
        </authorList>
    </citation>
    <scope>NUCLEOTIDE SEQUENCE [LARGE SCALE GENOMIC DNA]</scope>
    <source>
        <strain evidence="2 3">EAF2021</strain>
    </source>
</reference>
<dbReference type="Proteomes" id="UP001470230">
    <property type="component" value="Unassembled WGS sequence"/>
</dbReference>
<dbReference type="EMBL" id="JAPFFF010000001">
    <property type="protein sequence ID" value="KAK8898533.1"/>
    <property type="molecule type" value="Genomic_DNA"/>
</dbReference>
<evidence type="ECO:0000256" key="1">
    <source>
        <dbReference type="SAM" id="Coils"/>
    </source>
</evidence>
<evidence type="ECO:0000313" key="2">
    <source>
        <dbReference type="EMBL" id="KAK8898533.1"/>
    </source>
</evidence>
<name>A0ABR2L658_9EUKA</name>
<feature type="coiled-coil region" evidence="1">
    <location>
        <begin position="308"/>
        <end position="356"/>
    </location>
</feature>
<comment type="caution">
    <text evidence="2">The sequence shown here is derived from an EMBL/GenBank/DDBJ whole genome shotgun (WGS) entry which is preliminary data.</text>
</comment>
<keyword evidence="3" id="KW-1185">Reference proteome</keyword>
<feature type="coiled-coil region" evidence="1">
    <location>
        <begin position="231"/>
        <end position="265"/>
    </location>
</feature>
<accession>A0ABR2L658</accession>
<keyword evidence="1" id="KW-0175">Coiled coil</keyword>
<gene>
    <name evidence="2" type="ORF">M9Y10_000824</name>
</gene>
<organism evidence="2 3">
    <name type="scientific">Tritrichomonas musculus</name>
    <dbReference type="NCBI Taxonomy" id="1915356"/>
    <lineage>
        <taxon>Eukaryota</taxon>
        <taxon>Metamonada</taxon>
        <taxon>Parabasalia</taxon>
        <taxon>Tritrichomonadida</taxon>
        <taxon>Tritrichomonadidae</taxon>
        <taxon>Tritrichomonas</taxon>
    </lineage>
</organism>
<sequence length="365" mass="42661">MNDPVFERRMEQFRNKVQQHINLADDEISRLTTYLSTIKGDILEANDKLNRLQLQLVQIAQEQSGTNKRQQAALNTKISRIKAAYNMKLQEINALHAEDTSKLQKTFQKAIDEIHSNLKSKVEQETAPTNELIKQTKAKLQAMQNTFGVSDKKQDDEALADIQSIQEVEISQQRQLEKAIQKRTQERLDSLLQAKSRLADCVATIDEMQRNHETQMNSYKMKIEALDVQYQSKVKRENEKHAKSIETLKRKLNESEKRNFSLQRTIHKIEHHHKMQLDATVREGDNLQHSIKTQEVQTEIQLKENGKLKNLMNKLQVLKSKLETRENELINERTDNESLKREINRLKHESTIAKRRQARTTRSQL</sequence>